<evidence type="ECO:0000256" key="8">
    <source>
        <dbReference type="SAM" id="Phobius"/>
    </source>
</evidence>
<evidence type="ECO:0000256" key="3">
    <source>
        <dbReference type="ARBA" id="ARBA00022475"/>
    </source>
</evidence>
<dbReference type="Pfam" id="PF00528">
    <property type="entry name" value="BPD_transp_1"/>
    <property type="match status" value="2"/>
</dbReference>
<dbReference type="PROSITE" id="PS50928">
    <property type="entry name" value="ABC_TM1"/>
    <property type="match status" value="2"/>
</dbReference>
<evidence type="ECO:0000256" key="6">
    <source>
        <dbReference type="ARBA" id="ARBA00022989"/>
    </source>
</evidence>
<feature type="transmembrane region" description="Helical" evidence="8">
    <location>
        <begin position="110"/>
        <end position="133"/>
    </location>
</feature>
<feature type="transmembrane region" description="Helical" evidence="8">
    <location>
        <begin position="32"/>
        <end position="52"/>
    </location>
</feature>
<protein>
    <submittedName>
        <fullName evidence="10">Ferric iron ABC transporter, permease protein</fullName>
    </submittedName>
</protein>
<keyword evidence="7 8" id="KW-0472">Membrane</keyword>
<dbReference type="PANTHER" id="PTHR43357:SF3">
    <property type="entry name" value="FE(3+)-TRANSPORT SYSTEM PERMEASE PROTEIN FBPB 2"/>
    <property type="match status" value="1"/>
</dbReference>
<feature type="transmembrane region" description="Helical" evidence="8">
    <location>
        <begin position="510"/>
        <end position="534"/>
    </location>
</feature>
<gene>
    <name evidence="10" type="ORF">MNBD_ACTINO02-2454</name>
</gene>
<feature type="transmembrane region" description="Helical" evidence="8">
    <location>
        <begin position="292"/>
        <end position="317"/>
    </location>
</feature>
<reference evidence="10" key="1">
    <citation type="submission" date="2018-06" db="EMBL/GenBank/DDBJ databases">
        <authorList>
            <person name="Zhirakovskaya E."/>
        </authorList>
    </citation>
    <scope>NUCLEOTIDE SEQUENCE</scope>
</reference>
<evidence type="ECO:0000256" key="5">
    <source>
        <dbReference type="ARBA" id="ARBA00022692"/>
    </source>
</evidence>
<sequence length="541" mass="57144">MGDWLGRRNSLTKVALRTHKPKAASRRRKPGWLLIAAVVGLVFAAPTAYLVVRSFQLGADFQSVVFSARTVGPLTRSVSLAVAVTAGCVVVGTGLAWLVQRTNIPGRRWWAIVVPLPLVIPSFVFAAAIRHAFGPGGLVSAIPRFGGFAGAFLTLVALSYPYVYLPVSSRLRRIPPSLEEGARMLGSSSWRTFRTVVLPQSRGAIAAGGLLVFLYVLSDFGAVSIMRYDTLTRAIYSARLADQPTAVSLGLMLALLAVAVGVAERWFRTDLDDGRTLVGEPRIYSLGRAAPVGVLVLVAVAAVALVAPVAVFLFWWIGGVSTPAAGYGGVVNMLGGLGRPAFNTAVAGVIAAVVAAVAVFPVAYAKRRLGVRIAELSSAVVVGSFALPGLVVALAIGFWVIQAPWTWLYQSFPVLILGYVVHFGAQSLRSSQAALDVLSPRYDEVAQTLGADQRRRLATIDLPLVLPGVGAGAGLVMLSVMKELPATLLLAPIGFETLATRIWNASENGFLADVGVTSLALIVVSALLTWTLVLRSTATEQ</sequence>
<evidence type="ECO:0000256" key="4">
    <source>
        <dbReference type="ARBA" id="ARBA00022519"/>
    </source>
</evidence>
<dbReference type="PANTHER" id="PTHR43357">
    <property type="entry name" value="INNER MEMBRANE ABC TRANSPORTER PERMEASE PROTEIN YDCV"/>
    <property type="match status" value="1"/>
</dbReference>
<feature type="domain" description="ABC transmembrane type-1" evidence="9">
    <location>
        <begin position="74"/>
        <end position="264"/>
    </location>
</feature>
<keyword evidence="5 8" id="KW-0812">Transmembrane</keyword>
<evidence type="ECO:0000259" key="9">
    <source>
        <dbReference type="PROSITE" id="PS50928"/>
    </source>
</evidence>
<feature type="transmembrane region" description="Helical" evidence="8">
    <location>
        <begin position="78"/>
        <end position="98"/>
    </location>
</feature>
<name>A0A3B0SMQ9_9ZZZZ</name>
<evidence type="ECO:0000256" key="2">
    <source>
        <dbReference type="ARBA" id="ARBA00022448"/>
    </source>
</evidence>
<dbReference type="InterPro" id="IPR035906">
    <property type="entry name" value="MetI-like_sf"/>
</dbReference>
<dbReference type="GO" id="GO:0055085">
    <property type="term" value="P:transmembrane transport"/>
    <property type="evidence" value="ECO:0007669"/>
    <property type="project" value="InterPro"/>
</dbReference>
<evidence type="ECO:0000313" key="10">
    <source>
        <dbReference type="EMBL" id="VAW05700.1"/>
    </source>
</evidence>
<dbReference type="SUPFAM" id="SSF161098">
    <property type="entry name" value="MetI-like"/>
    <property type="match status" value="2"/>
</dbReference>
<feature type="transmembrane region" description="Helical" evidence="8">
    <location>
        <begin position="462"/>
        <end position="481"/>
    </location>
</feature>
<dbReference type="GO" id="GO:0005886">
    <property type="term" value="C:plasma membrane"/>
    <property type="evidence" value="ECO:0007669"/>
    <property type="project" value="UniProtKB-SubCell"/>
</dbReference>
<keyword evidence="4" id="KW-0997">Cell inner membrane</keyword>
<dbReference type="InterPro" id="IPR000515">
    <property type="entry name" value="MetI-like"/>
</dbReference>
<dbReference type="EMBL" id="UOEK01000323">
    <property type="protein sequence ID" value="VAW05700.1"/>
    <property type="molecule type" value="Genomic_DNA"/>
</dbReference>
<feature type="transmembrane region" description="Helical" evidence="8">
    <location>
        <begin position="145"/>
        <end position="165"/>
    </location>
</feature>
<feature type="transmembrane region" description="Helical" evidence="8">
    <location>
        <begin position="204"/>
        <end position="226"/>
    </location>
</feature>
<feature type="transmembrane region" description="Helical" evidence="8">
    <location>
        <begin position="246"/>
        <end position="267"/>
    </location>
</feature>
<evidence type="ECO:0000256" key="7">
    <source>
        <dbReference type="ARBA" id="ARBA00023136"/>
    </source>
</evidence>
<feature type="transmembrane region" description="Helical" evidence="8">
    <location>
        <begin position="407"/>
        <end position="425"/>
    </location>
</feature>
<dbReference type="AlphaFoldDB" id="A0A3B0SMQ9"/>
<feature type="domain" description="ABC transmembrane type-1" evidence="9">
    <location>
        <begin position="341"/>
        <end position="529"/>
    </location>
</feature>
<feature type="transmembrane region" description="Helical" evidence="8">
    <location>
        <begin position="341"/>
        <end position="364"/>
    </location>
</feature>
<proteinExistence type="predicted"/>
<comment type="subcellular location">
    <subcellularLocation>
        <location evidence="1">Cell inner membrane</location>
        <topology evidence="1">Multi-pass membrane protein</topology>
    </subcellularLocation>
</comment>
<keyword evidence="6 8" id="KW-1133">Transmembrane helix</keyword>
<dbReference type="Gene3D" id="1.10.3720.10">
    <property type="entry name" value="MetI-like"/>
    <property type="match status" value="2"/>
</dbReference>
<dbReference type="CDD" id="cd06261">
    <property type="entry name" value="TM_PBP2"/>
    <property type="match status" value="2"/>
</dbReference>
<feature type="transmembrane region" description="Helical" evidence="8">
    <location>
        <begin position="376"/>
        <end position="401"/>
    </location>
</feature>
<accession>A0A3B0SMQ9</accession>
<evidence type="ECO:0000256" key="1">
    <source>
        <dbReference type="ARBA" id="ARBA00004429"/>
    </source>
</evidence>
<keyword evidence="3" id="KW-1003">Cell membrane</keyword>
<organism evidence="10">
    <name type="scientific">hydrothermal vent metagenome</name>
    <dbReference type="NCBI Taxonomy" id="652676"/>
    <lineage>
        <taxon>unclassified sequences</taxon>
        <taxon>metagenomes</taxon>
        <taxon>ecological metagenomes</taxon>
    </lineage>
</organism>
<keyword evidence="2" id="KW-0813">Transport</keyword>